<dbReference type="EMBL" id="AMZH03001892">
    <property type="protein sequence ID" value="RRT77606.1"/>
    <property type="molecule type" value="Genomic_DNA"/>
</dbReference>
<dbReference type="InterPro" id="IPR007304">
    <property type="entry name" value="TAP46-like"/>
</dbReference>
<feature type="compositionally biased region" description="Basic and acidic residues" evidence="1">
    <location>
        <begin position="137"/>
        <end position="155"/>
    </location>
</feature>
<gene>
    <name evidence="2" type="ORF">B296_00011408</name>
</gene>
<reference evidence="2 3" key="1">
    <citation type="journal article" date="2014" name="Agronomy (Basel)">
        <title>A Draft Genome Sequence for Ensete ventricosum, the Drought-Tolerant Tree Against Hunger.</title>
        <authorList>
            <person name="Harrison J."/>
            <person name="Moore K.A."/>
            <person name="Paszkiewicz K."/>
            <person name="Jones T."/>
            <person name="Grant M."/>
            <person name="Ambacheew D."/>
            <person name="Muzemil S."/>
            <person name="Studholme D.J."/>
        </authorList>
    </citation>
    <scope>NUCLEOTIDE SEQUENCE [LARGE SCALE GENOMIC DNA]</scope>
</reference>
<dbReference type="GO" id="GO:0009966">
    <property type="term" value="P:regulation of signal transduction"/>
    <property type="evidence" value="ECO:0007669"/>
    <property type="project" value="InterPro"/>
</dbReference>
<dbReference type="GO" id="GO:0035303">
    <property type="term" value="P:regulation of dephosphorylation"/>
    <property type="evidence" value="ECO:0007669"/>
    <property type="project" value="TreeGrafter"/>
</dbReference>
<dbReference type="PANTHER" id="PTHR10933:SF9">
    <property type="entry name" value="IMMUNOGLOBULIN-BINDING PROTEIN 1"/>
    <property type="match status" value="1"/>
</dbReference>
<dbReference type="AlphaFoldDB" id="A0A427AN07"/>
<protein>
    <submittedName>
        <fullName evidence="2">Uncharacterized protein</fullName>
    </submittedName>
</protein>
<dbReference type="Pfam" id="PF04177">
    <property type="entry name" value="TAP42"/>
    <property type="match status" value="1"/>
</dbReference>
<sequence>MQSKEFISNCEALELVPAEELEFSSQERADTQATQRAKKVIVPLLKVEDKHVFTRCKHGSRASLYPFVSGRSSNSISCFHMHKLPTMSIEETGLREMEMMQKWQERNSKLMDEANSSRPKGGTRSTPEEDEVAEEVENAKVWDDWKDDHPRGAVH</sequence>
<name>A0A427AN07_ENSVE</name>
<dbReference type="GO" id="GO:0051721">
    <property type="term" value="F:protein phosphatase 2A binding"/>
    <property type="evidence" value="ECO:0007669"/>
    <property type="project" value="TreeGrafter"/>
</dbReference>
<organism evidence="2 3">
    <name type="scientific">Ensete ventricosum</name>
    <name type="common">Abyssinian banana</name>
    <name type="synonym">Musa ensete</name>
    <dbReference type="NCBI Taxonomy" id="4639"/>
    <lineage>
        <taxon>Eukaryota</taxon>
        <taxon>Viridiplantae</taxon>
        <taxon>Streptophyta</taxon>
        <taxon>Embryophyta</taxon>
        <taxon>Tracheophyta</taxon>
        <taxon>Spermatophyta</taxon>
        <taxon>Magnoliopsida</taxon>
        <taxon>Liliopsida</taxon>
        <taxon>Zingiberales</taxon>
        <taxon>Musaceae</taxon>
        <taxon>Ensete</taxon>
    </lineage>
</organism>
<comment type="caution">
    <text evidence="2">The sequence shown here is derived from an EMBL/GenBank/DDBJ whole genome shotgun (WGS) entry which is preliminary data.</text>
</comment>
<evidence type="ECO:0000313" key="2">
    <source>
        <dbReference type="EMBL" id="RRT77606.1"/>
    </source>
</evidence>
<accession>A0A427AN07</accession>
<dbReference type="PANTHER" id="PTHR10933">
    <property type="entry name" value="IMMUNOGLOBULIN-BINDING PROTEIN 1"/>
    <property type="match status" value="1"/>
</dbReference>
<dbReference type="Proteomes" id="UP000287651">
    <property type="component" value="Unassembled WGS sequence"/>
</dbReference>
<dbReference type="GO" id="GO:0005829">
    <property type="term" value="C:cytosol"/>
    <property type="evidence" value="ECO:0007669"/>
    <property type="project" value="TreeGrafter"/>
</dbReference>
<evidence type="ECO:0000256" key="1">
    <source>
        <dbReference type="SAM" id="MobiDB-lite"/>
    </source>
</evidence>
<proteinExistence type="predicted"/>
<feature type="region of interest" description="Disordered" evidence="1">
    <location>
        <begin position="104"/>
        <end position="155"/>
    </location>
</feature>
<evidence type="ECO:0000313" key="3">
    <source>
        <dbReference type="Proteomes" id="UP000287651"/>
    </source>
</evidence>